<dbReference type="GO" id="GO:0006203">
    <property type="term" value="P:dGTP catabolic process"/>
    <property type="evidence" value="ECO:0007669"/>
    <property type="project" value="TreeGrafter"/>
</dbReference>
<dbReference type="PROSITE" id="PS51831">
    <property type="entry name" value="HD"/>
    <property type="match status" value="1"/>
</dbReference>
<dbReference type="InterPro" id="IPR050135">
    <property type="entry name" value="dGTPase-like"/>
</dbReference>
<dbReference type="STRING" id="1056495.Calag_1151"/>
<keyword evidence="2" id="KW-0378">Hydrolase</keyword>
<dbReference type="AlphaFoldDB" id="L0AAD6"/>
<feature type="domain" description="HD" evidence="1">
    <location>
        <begin position="69"/>
        <end position="250"/>
    </location>
</feature>
<accession>L0AAD6</accession>
<name>L0AAD6_CALLD</name>
<dbReference type="GO" id="GO:0008832">
    <property type="term" value="F:dGTPase activity"/>
    <property type="evidence" value="ECO:0007669"/>
    <property type="project" value="TreeGrafter"/>
</dbReference>
<sequence length="539" mass="62322">MYNVVEKTRNEESQGLYQYKAMILDSVHGFIPINAGEYWILQTPFMRRLHNIKQLGANYLVFPSAKHTRLEHSLGSMHIASRIANKILSYALSENNSKLCAALFTTCNEKAYNSFIQVARLAGLLHDLGHLAFSHMIESGIKNIIMYSNEDKNINKVVSEKLRDILSLLVERGGKIHEFYTYYFIKRLSKMAEESDFDMLDLSIIAASSSLFGENNCKALQELKLTCDAGQIVKSIISNEIVDADRLDYLQRDALTSGIVYGNIDIDRLIYGIKPALDGDKPYITLDMKSMPTLEDIFDARYKMYKSVYFHHKSIAINKSVERFVNGLADEWDNVKLDLYKDLDIADFLNPIKLSNAIANDDYYFDDNEMDVMIKTSSIKGSNLLKRWALSLLNRRELLPLSVFKRPEQVMILASQVLEKLHKKSTSDNIRRLVKEIDRERINDFIRRKSNDTIKVDYYDEEIISEEKIMKVIPNIFNWKESMYIRSLVQIGSIPVFLIYVYSDDENQHIKLRENINDIRNSISNEIISIFEEKAKDIE</sequence>
<evidence type="ECO:0000259" key="1">
    <source>
        <dbReference type="PROSITE" id="PS51831"/>
    </source>
</evidence>
<dbReference type="InParanoid" id="L0AAD6"/>
<dbReference type="eggNOG" id="arCOG04430">
    <property type="taxonomic scope" value="Archaea"/>
</dbReference>
<dbReference type="HOGENOM" id="CLU_515462_0_0_2"/>
<evidence type="ECO:0000313" key="2">
    <source>
        <dbReference type="EMBL" id="AFZ70873.1"/>
    </source>
</evidence>
<organism evidence="2 3">
    <name type="scientific">Caldisphaera lagunensis (strain DSM 15908 / JCM 11604 / ANMR 0165 / IC-154)</name>
    <dbReference type="NCBI Taxonomy" id="1056495"/>
    <lineage>
        <taxon>Archaea</taxon>
        <taxon>Thermoproteota</taxon>
        <taxon>Thermoprotei</taxon>
        <taxon>Acidilobales</taxon>
        <taxon>Caldisphaeraceae</taxon>
        <taxon>Caldisphaera</taxon>
    </lineage>
</organism>
<dbReference type="CDD" id="cd00077">
    <property type="entry name" value="HDc"/>
    <property type="match status" value="1"/>
</dbReference>
<reference evidence="3" key="1">
    <citation type="submission" date="2012-03" db="EMBL/GenBank/DDBJ databases">
        <title>Complete genome of Caldisphaera lagunensis DSM 15908.</title>
        <authorList>
            <person name="Lucas S."/>
            <person name="Copeland A."/>
            <person name="Lapidus A."/>
            <person name="Glavina del Rio T."/>
            <person name="Dalin E."/>
            <person name="Tice H."/>
            <person name="Bruce D."/>
            <person name="Goodwin L."/>
            <person name="Pitluck S."/>
            <person name="Peters L."/>
            <person name="Mikhailova N."/>
            <person name="Teshima H."/>
            <person name="Kyrpides N."/>
            <person name="Mavromatis K."/>
            <person name="Ivanova N."/>
            <person name="Brettin T."/>
            <person name="Detter J.C."/>
            <person name="Han C."/>
            <person name="Larimer F."/>
            <person name="Land M."/>
            <person name="Hauser L."/>
            <person name="Markowitz V."/>
            <person name="Cheng J.-F."/>
            <person name="Hugenholtz P."/>
            <person name="Woyke T."/>
            <person name="Wu D."/>
            <person name="Spring S."/>
            <person name="Schroeder M."/>
            <person name="Brambilla E."/>
            <person name="Klenk H.-P."/>
            <person name="Eisen J.A."/>
        </authorList>
    </citation>
    <scope>NUCLEOTIDE SEQUENCE [LARGE SCALE GENOMIC DNA]</scope>
    <source>
        <strain evidence="3">DSM 15908 / JCM 11604 / IC-154</strain>
    </source>
</reference>
<proteinExistence type="predicted"/>
<dbReference type="PANTHER" id="PTHR11373:SF4">
    <property type="entry name" value="DEOXYNUCLEOSIDE TRIPHOSPHATE TRIPHOSPHOHYDROLASE SAMHD1"/>
    <property type="match status" value="1"/>
</dbReference>
<dbReference type="EMBL" id="CP003378">
    <property type="protein sequence ID" value="AFZ70873.1"/>
    <property type="molecule type" value="Genomic_DNA"/>
</dbReference>
<dbReference type="SMART" id="SM00471">
    <property type="entry name" value="HDc"/>
    <property type="match status" value="1"/>
</dbReference>
<dbReference type="Gene3D" id="1.10.3210.10">
    <property type="entry name" value="Hypothetical protein af1432"/>
    <property type="match status" value="1"/>
</dbReference>
<dbReference type="PANTHER" id="PTHR11373">
    <property type="entry name" value="DEOXYNUCLEOSIDE TRIPHOSPHATE TRIPHOSPHOHYDROLASE"/>
    <property type="match status" value="1"/>
</dbReference>
<dbReference type="KEGG" id="clg:Calag_1151"/>
<protein>
    <submittedName>
        <fullName evidence="2">HD superfamily phosphohydrolase</fullName>
    </submittedName>
</protein>
<dbReference type="SUPFAM" id="SSF109604">
    <property type="entry name" value="HD-domain/PDEase-like"/>
    <property type="match status" value="1"/>
</dbReference>
<keyword evidence="3" id="KW-1185">Reference proteome</keyword>
<dbReference type="Proteomes" id="UP000010469">
    <property type="component" value="Chromosome"/>
</dbReference>
<gene>
    <name evidence="2" type="ordered locus">Calag_1151</name>
</gene>
<dbReference type="InterPro" id="IPR006674">
    <property type="entry name" value="HD_domain"/>
</dbReference>
<evidence type="ECO:0000313" key="3">
    <source>
        <dbReference type="Proteomes" id="UP000010469"/>
    </source>
</evidence>
<dbReference type="FunCoup" id="L0AAD6">
    <property type="interactions" value="139"/>
</dbReference>
<dbReference type="Pfam" id="PF01966">
    <property type="entry name" value="HD"/>
    <property type="match status" value="1"/>
</dbReference>
<dbReference type="InterPro" id="IPR003607">
    <property type="entry name" value="HD/PDEase_dom"/>
</dbReference>